<evidence type="ECO:0000256" key="4">
    <source>
        <dbReference type="ARBA" id="ARBA00023163"/>
    </source>
</evidence>
<dbReference type="Gene3D" id="1.10.10.10">
    <property type="entry name" value="Winged helix-like DNA-binding domain superfamily/Winged helix DNA-binding domain"/>
    <property type="match status" value="1"/>
</dbReference>
<sequence>MTRRQLGQLEAEVLAALAAAVDPVSAAELREQIPGEPAYTTINTILFRLHAKRLVTRERQGRHYLYRLAVDQSRLVADRMRDHLRHASDLSSVLSRFVQNLTAEEEEALRAVLDKPQPRSGETA</sequence>
<gene>
    <name evidence="5" type="ORF">ACFPZN_53115</name>
</gene>
<evidence type="ECO:0000313" key="6">
    <source>
        <dbReference type="Proteomes" id="UP001596074"/>
    </source>
</evidence>
<dbReference type="InterPro" id="IPR036388">
    <property type="entry name" value="WH-like_DNA-bd_sf"/>
</dbReference>
<evidence type="ECO:0000256" key="3">
    <source>
        <dbReference type="ARBA" id="ARBA00023125"/>
    </source>
</evidence>
<dbReference type="Proteomes" id="UP001596074">
    <property type="component" value="Unassembled WGS sequence"/>
</dbReference>
<protein>
    <submittedName>
        <fullName evidence="5">BlaI/MecI/CopY family transcriptional regulator</fullName>
    </submittedName>
</protein>
<evidence type="ECO:0000313" key="5">
    <source>
        <dbReference type="EMBL" id="MFC5754410.1"/>
    </source>
</evidence>
<dbReference type="EMBL" id="JBHSON010000152">
    <property type="protein sequence ID" value="MFC5754410.1"/>
    <property type="molecule type" value="Genomic_DNA"/>
</dbReference>
<comment type="caution">
    <text evidence="5">The sequence shown here is derived from an EMBL/GenBank/DDBJ whole genome shotgun (WGS) entry which is preliminary data.</text>
</comment>
<evidence type="ECO:0000256" key="1">
    <source>
        <dbReference type="ARBA" id="ARBA00011046"/>
    </source>
</evidence>
<comment type="similarity">
    <text evidence="1">Belongs to the BlaI transcriptional regulatory family.</text>
</comment>
<reference evidence="6" key="1">
    <citation type="journal article" date="2019" name="Int. J. Syst. Evol. Microbiol.">
        <title>The Global Catalogue of Microorganisms (GCM) 10K type strain sequencing project: providing services to taxonomists for standard genome sequencing and annotation.</title>
        <authorList>
            <consortium name="The Broad Institute Genomics Platform"/>
            <consortium name="The Broad Institute Genome Sequencing Center for Infectious Disease"/>
            <person name="Wu L."/>
            <person name="Ma J."/>
        </authorList>
    </citation>
    <scope>NUCLEOTIDE SEQUENCE [LARGE SCALE GENOMIC DNA]</scope>
    <source>
        <strain evidence="6">KCTC 42087</strain>
    </source>
</reference>
<dbReference type="RefSeq" id="WP_378292477.1">
    <property type="nucleotide sequence ID" value="NZ_JBHSON010000152.1"/>
</dbReference>
<evidence type="ECO:0000256" key="2">
    <source>
        <dbReference type="ARBA" id="ARBA00023015"/>
    </source>
</evidence>
<keyword evidence="3" id="KW-0238">DNA-binding</keyword>
<proteinExistence type="inferred from homology"/>
<name>A0ABW1AJ26_9ACTN</name>
<dbReference type="Gene3D" id="6.10.140.850">
    <property type="match status" value="1"/>
</dbReference>
<keyword evidence="2" id="KW-0805">Transcription regulation</keyword>
<dbReference type="Pfam" id="PF03965">
    <property type="entry name" value="Penicillinase_R"/>
    <property type="match status" value="1"/>
</dbReference>
<keyword evidence="4" id="KW-0804">Transcription</keyword>
<accession>A0ABW1AJ26</accession>
<organism evidence="5 6">
    <name type="scientific">Actinomadura rugatobispora</name>
    <dbReference type="NCBI Taxonomy" id="1994"/>
    <lineage>
        <taxon>Bacteria</taxon>
        <taxon>Bacillati</taxon>
        <taxon>Actinomycetota</taxon>
        <taxon>Actinomycetes</taxon>
        <taxon>Streptosporangiales</taxon>
        <taxon>Thermomonosporaceae</taxon>
        <taxon>Actinomadura</taxon>
    </lineage>
</organism>
<dbReference type="SUPFAM" id="SSF46785">
    <property type="entry name" value="Winged helix' DNA-binding domain"/>
    <property type="match status" value="1"/>
</dbReference>
<keyword evidence="6" id="KW-1185">Reference proteome</keyword>
<dbReference type="InterPro" id="IPR036390">
    <property type="entry name" value="WH_DNA-bd_sf"/>
</dbReference>
<dbReference type="InterPro" id="IPR005650">
    <property type="entry name" value="BlaI_family"/>
</dbReference>